<dbReference type="Pfam" id="PF13202">
    <property type="entry name" value="EF-hand_5"/>
    <property type="match status" value="1"/>
</dbReference>
<evidence type="ECO:0000256" key="2">
    <source>
        <dbReference type="ARBA" id="ARBA00022679"/>
    </source>
</evidence>
<dbReference type="SMART" id="SM00220">
    <property type="entry name" value="S_TKc"/>
    <property type="match status" value="1"/>
</dbReference>
<evidence type="ECO:0000259" key="9">
    <source>
        <dbReference type="PROSITE" id="PS50011"/>
    </source>
</evidence>
<keyword evidence="2" id="KW-0808">Transferase</keyword>
<proteinExistence type="predicted"/>
<dbReference type="InterPro" id="IPR050205">
    <property type="entry name" value="CDPK_Ser/Thr_kinases"/>
</dbReference>
<reference evidence="11 12" key="1">
    <citation type="journal article" date="2013" name="BMC Genomics">
        <title>Reconstruction of the lipid metabolism for the microalga Monoraphidium neglectum from its genome sequence reveals characteristics suitable for biofuel production.</title>
        <authorList>
            <person name="Bogen C."/>
            <person name="Al-Dilaimi A."/>
            <person name="Albersmeier A."/>
            <person name="Wichmann J."/>
            <person name="Grundmann M."/>
            <person name="Rupp O."/>
            <person name="Lauersen K.J."/>
            <person name="Blifernez-Klassen O."/>
            <person name="Kalinowski J."/>
            <person name="Goesmann A."/>
            <person name="Mussgnug J.H."/>
            <person name="Kruse O."/>
        </authorList>
    </citation>
    <scope>NUCLEOTIDE SEQUENCE [LARGE SCALE GENOMIC DNA]</scope>
    <source>
        <strain evidence="11 12">SAG 48.87</strain>
    </source>
</reference>
<feature type="domain" description="EF-hand" evidence="10">
    <location>
        <begin position="464"/>
        <end position="492"/>
    </location>
</feature>
<protein>
    <submittedName>
        <fullName evidence="11">Uncharacterized protein</fullName>
    </submittedName>
</protein>
<keyword evidence="4" id="KW-0547">Nucleotide-binding</keyword>
<evidence type="ECO:0000256" key="8">
    <source>
        <dbReference type="SAM" id="MobiDB-lite"/>
    </source>
</evidence>
<dbReference type="STRING" id="145388.A0A0D2N3H3"/>
<evidence type="ECO:0000256" key="6">
    <source>
        <dbReference type="ARBA" id="ARBA00022837"/>
    </source>
</evidence>
<dbReference type="RefSeq" id="XP_013899660.1">
    <property type="nucleotide sequence ID" value="XM_014044206.1"/>
</dbReference>
<feature type="domain" description="Protein kinase" evidence="9">
    <location>
        <begin position="1"/>
        <end position="269"/>
    </location>
</feature>
<feature type="domain" description="EF-hand" evidence="10">
    <location>
        <begin position="378"/>
        <end position="413"/>
    </location>
</feature>
<evidence type="ECO:0000256" key="3">
    <source>
        <dbReference type="ARBA" id="ARBA00022737"/>
    </source>
</evidence>
<dbReference type="CDD" id="cd00051">
    <property type="entry name" value="EFh"/>
    <property type="match status" value="1"/>
</dbReference>
<accession>A0A0D2N3H3</accession>
<dbReference type="EMBL" id="KK101503">
    <property type="protein sequence ID" value="KIZ00641.1"/>
    <property type="molecule type" value="Genomic_DNA"/>
</dbReference>
<dbReference type="Proteomes" id="UP000054498">
    <property type="component" value="Unassembled WGS sequence"/>
</dbReference>
<dbReference type="SUPFAM" id="SSF47473">
    <property type="entry name" value="EF-hand"/>
    <property type="match status" value="1"/>
</dbReference>
<keyword evidence="7" id="KW-0067">ATP-binding</keyword>
<dbReference type="PROSITE" id="PS00018">
    <property type="entry name" value="EF_HAND_1"/>
    <property type="match status" value="2"/>
</dbReference>
<feature type="compositionally biased region" description="Gly residues" evidence="8">
    <location>
        <begin position="274"/>
        <end position="285"/>
    </location>
</feature>
<dbReference type="Pfam" id="PF00069">
    <property type="entry name" value="Pkinase"/>
    <property type="match status" value="1"/>
</dbReference>
<evidence type="ECO:0000256" key="1">
    <source>
        <dbReference type="ARBA" id="ARBA00022527"/>
    </source>
</evidence>
<evidence type="ECO:0000256" key="5">
    <source>
        <dbReference type="ARBA" id="ARBA00022777"/>
    </source>
</evidence>
<dbReference type="GO" id="GO:0004674">
    <property type="term" value="F:protein serine/threonine kinase activity"/>
    <property type="evidence" value="ECO:0007669"/>
    <property type="project" value="UniProtKB-KW"/>
</dbReference>
<dbReference type="PROSITE" id="PS50011">
    <property type="entry name" value="PROTEIN_KINASE_DOM"/>
    <property type="match status" value="1"/>
</dbReference>
<dbReference type="Pfam" id="PF13499">
    <property type="entry name" value="EF-hand_7"/>
    <property type="match status" value="1"/>
</dbReference>
<keyword evidence="12" id="KW-1185">Reference proteome</keyword>
<dbReference type="InterPro" id="IPR000719">
    <property type="entry name" value="Prot_kinase_dom"/>
</dbReference>
<keyword evidence="5" id="KW-0418">Kinase</keyword>
<sequence>MRPLARIPVKTMPKRFLGSHLEPMFAARVRHEVDVYRTMGQSLNVAHLEAAFEDDVAVDLVLELCQGGTMWQRIKRGAYSERTAARLVREVLRAVAQCHAKGVIVRDVKPDNFLFLNDREDSPLKMVDFGLAQFCAPGDLLHDRAGTPFFVAPEVLKQNYSLPADVWSAGITAYQLLAGHFPWHRDPDIMEAQMKANEDDAMRTGRGGGGELRMTNKMLFRAILFAEFDFDWEPWPAISDEGKDFVQQMLQRDPEKRPTAVQLLHHPWLTRLDGGSGSSSSGGGSSSSRGSEGVDRGEGAGLEEEAPLNDTLVQRLQRYGTYGRLKQVALREVAALMLQDGAVLQGLAEAFRKLDTQGTGRVPFQLAVEELRNGDWDLSDSEVRTLLQQFDLDRDGLIDLAEWTAALMDWGAVEQREEWEAWVHKVFDLFDRDHSSRISTEELAQVLCGDGSDEELCIPDAVPAALRRVDVDGDGYVDFAEFLQMLHTSDADSLDLFPSRRLRRGSKRAQELAAQRKRTAQT</sequence>
<dbReference type="GeneID" id="25740197"/>
<organism evidence="11 12">
    <name type="scientific">Monoraphidium neglectum</name>
    <dbReference type="NCBI Taxonomy" id="145388"/>
    <lineage>
        <taxon>Eukaryota</taxon>
        <taxon>Viridiplantae</taxon>
        <taxon>Chlorophyta</taxon>
        <taxon>core chlorophytes</taxon>
        <taxon>Chlorophyceae</taxon>
        <taxon>CS clade</taxon>
        <taxon>Sphaeropleales</taxon>
        <taxon>Selenastraceae</taxon>
        <taxon>Monoraphidium</taxon>
    </lineage>
</organism>
<dbReference type="Gene3D" id="1.10.510.10">
    <property type="entry name" value="Transferase(Phosphotransferase) domain 1"/>
    <property type="match status" value="1"/>
</dbReference>
<dbReference type="PROSITE" id="PS50222">
    <property type="entry name" value="EF_HAND_2"/>
    <property type="match status" value="3"/>
</dbReference>
<dbReference type="FunFam" id="1.10.238.10:FF:000003">
    <property type="entry name" value="Calmodulin A"/>
    <property type="match status" value="1"/>
</dbReference>
<keyword evidence="6" id="KW-0106">Calcium</keyword>
<dbReference type="Gene3D" id="3.30.200.20">
    <property type="entry name" value="Phosphorylase Kinase, domain 1"/>
    <property type="match status" value="1"/>
</dbReference>
<keyword evidence="3" id="KW-0677">Repeat</keyword>
<dbReference type="SUPFAM" id="SSF56112">
    <property type="entry name" value="Protein kinase-like (PK-like)"/>
    <property type="match status" value="1"/>
</dbReference>
<dbReference type="OrthoDB" id="40902at2759"/>
<name>A0A0D2N3H3_9CHLO</name>
<dbReference type="InterPro" id="IPR002048">
    <property type="entry name" value="EF_hand_dom"/>
</dbReference>
<dbReference type="GO" id="GO:0005524">
    <property type="term" value="F:ATP binding"/>
    <property type="evidence" value="ECO:0007669"/>
    <property type="project" value="UniProtKB-KW"/>
</dbReference>
<dbReference type="Gene3D" id="1.10.238.10">
    <property type="entry name" value="EF-hand"/>
    <property type="match status" value="1"/>
</dbReference>
<dbReference type="AlphaFoldDB" id="A0A0D2N3H3"/>
<evidence type="ECO:0000313" key="11">
    <source>
        <dbReference type="EMBL" id="KIZ00641.1"/>
    </source>
</evidence>
<dbReference type="KEGG" id="mng:MNEG_7321"/>
<evidence type="ECO:0000259" key="10">
    <source>
        <dbReference type="PROSITE" id="PS50222"/>
    </source>
</evidence>
<keyword evidence="1" id="KW-0723">Serine/threonine-protein kinase</keyword>
<dbReference type="InterPro" id="IPR011992">
    <property type="entry name" value="EF-hand-dom_pair"/>
</dbReference>
<dbReference type="InterPro" id="IPR011009">
    <property type="entry name" value="Kinase-like_dom_sf"/>
</dbReference>
<evidence type="ECO:0000256" key="7">
    <source>
        <dbReference type="ARBA" id="ARBA00022840"/>
    </source>
</evidence>
<evidence type="ECO:0000256" key="4">
    <source>
        <dbReference type="ARBA" id="ARBA00022741"/>
    </source>
</evidence>
<gene>
    <name evidence="11" type="ORF">MNEG_7321</name>
</gene>
<feature type="domain" description="EF-hand" evidence="10">
    <location>
        <begin position="418"/>
        <end position="453"/>
    </location>
</feature>
<dbReference type="SMART" id="SM00054">
    <property type="entry name" value="EFh"/>
    <property type="match status" value="3"/>
</dbReference>
<evidence type="ECO:0000313" key="12">
    <source>
        <dbReference type="Proteomes" id="UP000054498"/>
    </source>
</evidence>
<dbReference type="GO" id="GO:0005509">
    <property type="term" value="F:calcium ion binding"/>
    <property type="evidence" value="ECO:0007669"/>
    <property type="project" value="InterPro"/>
</dbReference>
<feature type="region of interest" description="Disordered" evidence="8">
    <location>
        <begin position="270"/>
        <end position="306"/>
    </location>
</feature>
<dbReference type="PANTHER" id="PTHR24349">
    <property type="entry name" value="SERINE/THREONINE-PROTEIN KINASE"/>
    <property type="match status" value="1"/>
</dbReference>
<dbReference type="InterPro" id="IPR018247">
    <property type="entry name" value="EF_Hand_1_Ca_BS"/>
</dbReference>